<keyword evidence="3" id="KW-1185">Reference proteome</keyword>
<dbReference type="RefSeq" id="WP_310292318.1">
    <property type="nucleotide sequence ID" value="NZ_BAAAWO010000001.1"/>
</dbReference>
<keyword evidence="1" id="KW-0812">Transmembrane</keyword>
<proteinExistence type="predicted"/>
<feature type="transmembrane region" description="Helical" evidence="1">
    <location>
        <begin position="43"/>
        <end position="63"/>
    </location>
</feature>
<gene>
    <name evidence="2" type="ORF">J2S64_003423</name>
</gene>
<keyword evidence="1" id="KW-1133">Transmembrane helix</keyword>
<comment type="caution">
    <text evidence="2">The sequence shown here is derived from an EMBL/GenBank/DDBJ whole genome shotgun (WGS) entry which is preliminary data.</text>
</comment>
<organism evidence="2 3">
    <name type="scientific">Paeniglutamicibacter sulfureus</name>
    <dbReference type="NCBI Taxonomy" id="43666"/>
    <lineage>
        <taxon>Bacteria</taxon>
        <taxon>Bacillati</taxon>
        <taxon>Actinomycetota</taxon>
        <taxon>Actinomycetes</taxon>
        <taxon>Micrococcales</taxon>
        <taxon>Micrococcaceae</taxon>
        <taxon>Paeniglutamicibacter</taxon>
    </lineage>
</organism>
<feature type="transmembrane region" description="Helical" evidence="1">
    <location>
        <begin position="7"/>
        <end position="31"/>
    </location>
</feature>
<keyword evidence="1" id="KW-0472">Membrane</keyword>
<evidence type="ECO:0008006" key="4">
    <source>
        <dbReference type="Google" id="ProtNLM"/>
    </source>
</evidence>
<feature type="transmembrane region" description="Helical" evidence="1">
    <location>
        <begin position="111"/>
        <end position="131"/>
    </location>
</feature>
<reference evidence="2 3" key="1">
    <citation type="submission" date="2023-07" db="EMBL/GenBank/DDBJ databases">
        <title>Sequencing the genomes of 1000 actinobacteria strains.</title>
        <authorList>
            <person name="Klenk H.-P."/>
        </authorList>
    </citation>
    <scope>NUCLEOTIDE SEQUENCE [LARGE SCALE GENOMIC DNA]</scope>
    <source>
        <strain evidence="2 3">DSM 20167</strain>
    </source>
</reference>
<protein>
    <recommendedName>
        <fullName evidence="4">DUF2178 domain-containing protein</fullName>
    </recommendedName>
</protein>
<sequence length="143" mass="15298">MSDGERVAWVTVASAGLGMLAFAVVVLSRILDGTLAGDQPYSFPMIGCMFLIVVPIWVTRAVLLKRNGGTNVGPDERDRDILRRADQTKFGILLMACVVVLALAFNGSDHFWIASAVFAGLGLSFLGGAAVQINGYRRGIPAW</sequence>
<dbReference type="Proteomes" id="UP001183817">
    <property type="component" value="Unassembled WGS sequence"/>
</dbReference>
<name>A0ABU2BM58_9MICC</name>
<accession>A0ABU2BM58</accession>
<evidence type="ECO:0000313" key="2">
    <source>
        <dbReference type="EMBL" id="MDR7359732.1"/>
    </source>
</evidence>
<evidence type="ECO:0000256" key="1">
    <source>
        <dbReference type="SAM" id="Phobius"/>
    </source>
</evidence>
<evidence type="ECO:0000313" key="3">
    <source>
        <dbReference type="Proteomes" id="UP001183817"/>
    </source>
</evidence>
<dbReference type="EMBL" id="JAVDYI010000001">
    <property type="protein sequence ID" value="MDR7359732.1"/>
    <property type="molecule type" value="Genomic_DNA"/>
</dbReference>
<feature type="transmembrane region" description="Helical" evidence="1">
    <location>
        <begin position="87"/>
        <end position="105"/>
    </location>
</feature>